<organism evidence="1 2">
    <name type="scientific">Meloidogyne enterolobii</name>
    <name type="common">Root-knot nematode worm</name>
    <name type="synonym">Meloidogyne mayaguensis</name>
    <dbReference type="NCBI Taxonomy" id="390850"/>
    <lineage>
        <taxon>Eukaryota</taxon>
        <taxon>Metazoa</taxon>
        <taxon>Ecdysozoa</taxon>
        <taxon>Nematoda</taxon>
        <taxon>Chromadorea</taxon>
        <taxon>Rhabditida</taxon>
        <taxon>Tylenchina</taxon>
        <taxon>Tylenchomorpha</taxon>
        <taxon>Tylenchoidea</taxon>
        <taxon>Meloidogynidae</taxon>
        <taxon>Meloidogyninae</taxon>
        <taxon>Meloidogyne</taxon>
    </lineage>
</organism>
<comment type="caution">
    <text evidence="1">The sequence shown here is derived from an EMBL/GenBank/DDBJ whole genome shotgun (WGS) entry which is preliminary data.</text>
</comment>
<protein>
    <submittedName>
        <fullName evidence="1">Uncharacterized protein</fullName>
    </submittedName>
</protein>
<name>A0ACB0ZGP7_MELEN</name>
<accession>A0ACB0ZGP7</accession>
<evidence type="ECO:0000313" key="1">
    <source>
        <dbReference type="EMBL" id="CAK5078129.1"/>
    </source>
</evidence>
<reference evidence="1" key="1">
    <citation type="submission" date="2023-11" db="EMBL/GenBank/DDBJ databases">
        <authorList>
            <person name="Poullet M."/>
        </authorList>
    </citation>
    <scope>NUCLEOTIDE SEQUENCE</scope>
    <source>
        <strain evidence="1">E1834</strain>
    </source>
</reference>
<keyword evidence="2" id="KW-1185">Reference proteome</keyword>
<evidence type="ECO:0000313" key="2">
    <source>
        <dbReference type="Proteomes" id="UP001497535"/>
    </source>
</evidence>
<proteinExistence type="predicted"/>
<dbReference type="EMBL" id="CAVMJV010000035">
    <property type="protein sequence ID" value="CAK5078129.1"/>
    <property type="molecule type" value="Genomic_DNA"/>
</dbReference>
<dbReference type="Proteomes" id="UP001497535">
    <property type="component" value="Unassembled WGS sequence"/>
</dbReference>
<sequence length="125" mass="13899">MSSINILIIFIYLIFVLFQFNSCQQQCSKREEKCNDSDKKCCSGLNCKNKRIKNGIFVYKCSYGACVNLDNPCDDNGRGCCYGLKCDPLSSKCKKCLVNGSKSDWAADCCSGERDGTTGKCYSDQ</sequence>
<gene>
    <name evidence="1" type="ORF">MENTE1834_LOCUS25170</name>
</gene>